<protein>
    <submittedName>
        <fullName evidence="1">Uncharacterized protein</fullName>
    </submittedName>
</protein>
<dbReference type="STRING" id="43265.A0A545VHW6"/>
<proteinExistence type="predicted"/>
<sequence>MMAKKRKRGVTKGVSEVDPLSLIFGAESPCPQPLRQFIETNLASTEICSIWSQLQTSCAPDHQVLWTGMPRERAQKWADSHGMQTLTTAMGEYMNPRSQLCPQKKKTHAAWISYIHGASALFAIRISQGELVTLLSNPPPQRFHPKGNTSFQCIEGPIVTGVLGNRAVTRIEIVHPTVAAAYDFEYQIWPEDHAHTWLNIYGASHSQVHWRQVKQRASLQSLRPATANQGKFYEMLTPPPPSTPSRLATTTAVQKQPLLISELHGTAEHWKYKKDLAGFEASLLEKMRAFNKSRKADRKRLRRRHTLAIMGPQGHVAKRAAHQGYDLIREEMPNTELQQLKKRQQKARATRRAIRGRLQRSQLHKTGKNDAVVADVEGPSSFSGTFSRVSLFFRLTFHTASDVVMRWICRRD</sequence>
<name>A0A545VHW6_9HYPO</name>
<reference evidence="1 2" key="1">
    <citation type="journal article" date="2019" name="Appl. Microbiol. Biotechnol.">
        <title>Genome sequence of Isaria javanica and comparative genome analysis insights into family S53 peptidase evolution in fungal entomopathogens.</title>
        <authorList>
            <person name="Lin R."/>
            <person name="Zhang X."/>
            <person name="Xin B."/>
            <person name="Zou M."/>
            <person name="Gao Y."/>
            <person name="Qin F."/>
            <person name="Hu Q."/>
            <person name="Xie B."/>
            <person name="Cheng X."/>
        </authorList>
    </citation>
    <scope>NUCLEOTIDE SEQUENCE [LARGE SCALE GENOMIC DNA]</scope>
    <source>
        <strain evidence="1 2">IJ1G</strain>
    </source>
</reference>
<evidence type="ECO:0000313" key="1">
    <source>
        <dbReference type="EMBL" id="TQW01332.1"/>
    </source>
</evidence>
<dbReference type="OrthoDB" id="4866720at2759"/>
<dbReference type="AlphaFoldDB" id="A0A545VHW6"/>
<evidence type="ECO:0000313" key="2">
    <source>
        <dbReference type="Proteomes" id="UP000315783"/>
    </source>
</evidence>
<organism evidence="1 2">
    <name type="scientific">Cordyceps javanica</name>
    <dbReference type="NCBI Taxonomy" id="43265"/>
    <lineage>
        <taxon>Eukaryota</taxon>
        <taxon>Fungi</taxon>
        <taxon>Dikarya</taxon>
        <taxon>Ascomycota</taxon>
        <taxon>Pezizomycotina</taxon>
        <taxon>Sordariomycetes</taxon>
        <taxon>Hypocreomycetidae</taxon>
        <taxon>Hypocreales</taxon>
        <taxon>Cordycipitaceae</taxon>
        <taxon>Cordyceps</taxon>
    </lineage>
</organism>
<dbReference type="Proteomes" id="UP000315783">
    <property type="component" value="Unassembled WGS sequence"/>
</dbReference>
<gene>
    <name evidence="1" type="ORF">IF1G_01263</name>
</gene>
<dbReference type="EMBL" id="SPUK01000001">
    <property type="protein sequence ID" value="TQW01332.1"/>
    <property type="molecule type" value="Genomic_DNA"/>
</dbReference>
<comment type="caution">
    <text evidence="1">The sequence shown here is derived from an EMBL/GenBank/DDBJ whole genome shotgun (WGS) entry which is preliminary data.</text>
</comment>
<keyword evidence="2" id="KW-1185">Reference proteome</keyword>
<accession>A0A545VHW6</accession>